<protein>
    <submittedName>
        <fullName evidence="2">Uncharacterized protein</fullName>
    </submittedName>
</protein>
<feature type="compositionally biased region" description="Basic and acidic residues" evidence="1">
    <location>
        <begin position="16"/>
        <end position="26"/>
    </location>
</feature>
<feature type="region of interest" description="Disordered" evidence="1">
    <location>
        <begin position="1"/>
        <end position="139"/>
    </location>
</feature>
<dbReference type="Proteomes" id="UP001165065">
    <property type="component" value="Unassembled WGS sequence"/>
</dbReference>
<comment type="caution">
    <text evidence="2">The sequence shown here is derived from an EMBL/GenBank/DDBJ whole genome shotgun (WGS) entry which is preliminary data.</text>
</comment>
<proteinExistence type="predicted"/>
<reference evidence="3" key="1">
    <citation type="journal article" date="2023" name="Commun. Biol.">
        <title>Genome analysis of Parmales, the sister group of diatoms, reveals the evolutionary specialization of diatoms from phago-mixotrophs to photoautotrophs.</title>
        <authorList>
            <person name="Ban H."/>
            <person name="Sato S."/>
            <person name="Yoshikawa S."/>
            <person name="Yamada K."/>
            <person name="Nakamura Y."/>
            <person name="Ichinomiya M."/>
            <person name="Sato N."/>
            <person name="Blanc-Mathieu R."/>
            <person name="Endo H."/>
            <person name="Kuwata A."/>
            <person name="Ogata H."/>
        </authorList>
    </citation>
    <scope>NUCLEOTIDE SEQUENCE [LARGE SCALE GENOMIC DNA]</scope>
</reference>
<evidence type="ECO:0000313" key="3">
    <source>
        <dbReference type="Proteomes" id="UP001165065"/>
    </source>
</evidence>
<dbReference type="AlphaFoldDB" id="A0A9W7LB85"/>
<sequence>MGIVNTAVGVFSPRLIDSEHRLRDFLDSASEEEEGEGEEGEEGVEEEEEEEGLQAGDEEKVEEGEVSKGRAGTSTTSSSSAPSKYAVHPPDASPCGKITSGSYASCNTAENSCNTAENSCHTASTAGKSAYGKNNKRGINLTPKITNIGDVFPGVGARGDQEREIIERNTSEVSVR</sequence>
<gene>
    <name evidence="2" type="ORF">TrCOL_g6840</name>
</gene>
<feature type="compositionally biased region" description="Polar residues" evidence="1">
    <location>
        <begin position="99"/>
        <end position="127"/>
    </location>
</feature>
<evidence type="ECO:0000256" key="1">
    <source>
        <dbReference type="SAM" id="MobiDB-lite"/>
    </source>
</evidence>
<accession>A0A9W7LB85</accession>
<evidence type="ECO:0000313" key="2">
    <source>
        <dbReference type="EMBL" id="GMI44770.1"/>
    </source>
</evidence>
<name>A0A9W7LB85_9STRA</name>
<organism evidence="2 3">
    <name type="scientific">Triparma columacea</name>
    <dbReference type="NCBI Taxonomy" id="722753"/>
    <lineage>
        <taxon>Eukaryota</taxon>
        <taxon>Sar</taxon>
        <taxon>Stramenopiles</taxon>
        <taxon>Ochrophyta</taxon>
        <taxon>Bolidophyceae</taxon>
        <taxon>Parmales</taxon>
        <taxon>Triparmaceae</taxon>
        <taxon>Triparma</taxon>
    </lineage>
</organism>
<feature type="compositionally biased region" description="Acidic residues" evidence="1">
    <location>
        <begin position="29"/>
        <end position="52"/>
    </location>
</feature>
<keyword evidence="3" id="KW-1185">Reference proteome</keyword>
<dbReference type="EMBL" id="BRYA01001492">
    <property type="protein sequence ID" value="GMI44770.1"/>
    <property type="molecule type" value="Genomic_DNA"/>
</dbReference>